<reference evidence="3" key="1">
    <citation type="submission" date="2020-10" db="EMBL/GenBank/DDBJ databases">
        <authorList>
            <person name="Roach M.J.R."/>
        </authorList>
    </citation>
    <scope>NUCLEOTIDE SEQUENCE</scope>
    <source>
        <strain evidence="3">CBS 1945</strain>
    </source>
</reference>
<accession>A0A875S9B9</accession>
<sequence>MQTPETELTSTATDLDFYEPADIFGTNTILIPEIGSVFKQLADMNHSYNLYNTPLQQQHPSENEQEQDSNFESQGSPPPEPIAPPHITEGDMAQIEEAIFAEIQPEPNYIATSGSGQIQGLYENQSSEQFEQSNIIRQMNLISPITPLAAATQVNEMNQMAQIGTMVQSTLSPSDTKQENIQKESYKRRNVSQKKRIQVKESKRSKKSNKDFAATQYTFLGILPEKPVTPYNQLPYYRRANGLEYRNFSLLNGPQSLAIYERNKKFRTNLYEPAVNKKFTALPGQAIKSSNQGNFALCPYCELTTDNVANDCEKMYYKRNDSNYLHHMIQYHGIFSNGELVKDPEIRGWALTPTDKSPVEVVRCPYCEEFVNLKKFKRDNRNEHRLLKYLRHVKEKHKTGKNLEIMQRQRFDK</sequence>
<evidence type="ECO:0000313" key="4">
    <source>
        <dbReference type="Proteomes" id="UP000662931"/>
    </source>
</evidence>
<evidence type="ECO:0000256" key="1">
    <source>
        <dbReference type="SAM" id="MobiDB-lite"/>
    </source>
</evidence>
<dbReference type="InterPro" id="IPR028012">
    <property type="entry name" value="Rua1_C"/>
</dbReference>
<dbReference type="OrthoDB" id="3986137at2759"/>
<feature type="domain" description="Transcription regulator Rua1 C-terminal" evidence="2">
    <location>
        <begin position="268"/>
        <end position="397"/>
    </location>
</feature>
<gene>
    <name evidence="3" type="ORF">FOA43_003022</name>
</gene>
<feature type="compositionally biased region" description="Basic residues" evidence="1">
    <location>
        <begin position="188"/>
        <end position="207"/>
    </location>
</feature>
<dbReference type="Proteomes" id="UP000662931">
    <property type="component" value="Chromosome 3"/>
</dbReference>
<protein>
    <recommendedName>
        <fullName evidence="2">Transcription regulator Rua1 C-terminal domain-containing protein</fullName>
    </recommendedName>
</protein>
<dbReference type="KEGG" id="bnn:FOA43_003022"/>
<name>A0A875S9B9_EENNA</name>
<evidence type="ECO:0000259" key="2">
    <source>
        <dbReference type="Pfam" id="PF14616"/>
    </source>
</evidence>
<proteinExistence type="predicted"/>
<evidence type="ECO:0000313" key="3">
    <source>
        <dbReference type="EMBL" id="QPG75664.1"/>
    </source>
</evidence>
<feature type="region of interest" description="Disordered" evidence="1">
    <location>
        <begin position="53"/>
        <end position="87"/>
    </location>
</feature>
<feature type="compositionally biased region" description="Basic and acidic residues" evidence="1">
    <location>
        <begin position="176"/>
        <end position="187"/>
    </location>
</feature>
<organism evidence="3 4">
    <name type="scientific">Eeniella nana</name>
    <name type="common">Yeast</name>
    <name type="synonym">Brettanomyces nanus</name>
    <dbReference type="NCBI Taxonomy" id="13502"/>
    <lineage>
        <taxon>Eukaryota</taxon>
        <taxon>Fungi</taxon>
        <taxon>Dikarya</taxon>
        <taxon>Ascomycota</taxon>
        <taxon>Saccharomycotina</taxon>
        <taxon>Pichiomycetes</taxon>
        <taxon>Pichiales</taxon>
        <taxon>Pichiaceae</taxon>
        <taxon>Brettanomyces</taxon>
    </lineage>
</organism>
<feature type="region of interest" description="Disordered" evidence="1">
    <location>
        <begin position="168"/>
        <end position="209"/>
    </location>
</feature>
<dbReference type="GeneID" id="62196423"/>
<dbReference type="EMBL" id="CP064814">
    <property type="protein sequence ID" value="QPG75664.1"/>
    <property type="molecule type" value="Genomic_DNA"/>
</dbReference>
<dbReference type="Pfam" id="PF14616">
    <property type="entry name" value="Rua1_C"/>
    <property type="match status" value="1"/>
</dbReference>
<dbReference type="RefSeq" id="XP_038779229.1">
    <property type="nucleotide sequence ID" value="XM_038923301.1"/>
</dbReference>
<keyword evidence="4" id="KW-1185">Reference proteome</keyword>
<dbReference type="AlphaFoldDB" id="A0A875S9B9"/>